<evidence type="ECO:0000259" key="2">
    <source>
        <dbReference type="PROSITE" id="PS51387"/>
    </source>
</evidence>
<dbReference type="InterPro" id="IPR016166">
    <property type="entry name" value="FAD-bd_PCMH"/>
</dbReference>
<dbReference type="RefSeq" id="WP_185793682.1">
    <property type="nucleotide sequence ID" value="NZ_JACMYH010000001.1"/>
</dbReference>
<dbReference type="SUPFAM" id="SSF55447">
    <property type="entry name" value="CO dehydrogenase flavoprotein C-terminal domain-like"/>
    <property type="match status" value="1"/>
</dbReference>
<dbReference type="InterPro" id="IPR036318">
    <property type="entry name" value="FAD-bd_PCMH-like_sf"/>
</dbReference>
<keyword evidence="1" id="KW-0285">Flavoprotein</keyword>
<dbReference type="SUPFAM" id="SSF56176">
    <property type="entry name" value="FAD-binding/transporter-associated domain-like"/>
    <property type="match status" value="1"/>
</dbReference>
<dbReference type="InterPro" id="IPR036683">
    <property type="entry name" value="CO_DH_flav_C_dom_sf"/>
</dbReference>
<dbReference type="Gene3D" id="3.30.465.10">
    <property type="match status" value="2"/>
</dbReference>
<dbReference type="PANTHER" id="PTHR42659:SF9">
    <property type="entry name" value="XANTHINE DEHYDROGENASE FAD-BINDING SUBUNIT XDHB-RELATED"/>
    <property type="match status" value="1"/>
</dbReference>
<dbReference type="AlphaFoldDB" id="A0A7X1G3F3"/>
<evidence type="ECO:0000313" key="4">
    <source>
        <dbReference type="Proteomes" id="UP000546173"/>
    </source>
</evidence>
<dbReference type="GO" id="GO:0016491">
    <property type="term" value="F:oxidoreductase activity"/>
    <property type="evidence" value="ECO:0007669"/>
    <property type="project" value="InterPro"/>
</dbReference>
<keyword evidence="1" id="KW-0274">FAD</keyword>
<dbReference type="Proteomes" id="UP000546173">
    <property type="component" value="Unassembled WGS sequence"/>
</dbReference>
<dbReference type="PANTHER" id="PTHR42659">
    <property type="entry name" value="XANTHINE DEHYDROGENASE SUBUNIT C-RELATED"/>
    <property type="match status" value="1"/>
</dbReference>
<dbReference type="PROSITE" id="PS51387">
    <property type="entry name" value="FAD_PCMH"/>
    <property type="match status" value="1"/>
</dbReference>
<organism evidence="3 4">
    <name type="scientific">Pseudomonas baltica</name>
    <dbReference type="NCBI Taxonomy" id="2762576"/>
    <lineage>
        <taxon>Bacteria</taxon>
        <taxon>Pseudomonadati</taxon>
        <taxon>Pseudomonadota</taxon>
        <taxon>Gammaproteobacteria</taxon>
        <taxon>Pseudomonadales</taxon>
        <taxon>Pseudomonadaceae</taxon>
        <taxon>Pseudomonas</taxon>
    </lineage>
</organism>
<dbReference type="Pfam" id="PF00941">
    <property type="entry name" value="FAD_binding_5"/>
    <property type="match status" value="1"/>
</dbReference>
<dbReference type="InterPro" id="IPR016169">
    <property type="entry name" value="FAD-bd_PCMH_sub2"/>
</dbReference>
<evidence type="ECO:0000313" key="3">
    <source>
        <dbReference type="EMBL" id="MBC2677766.1"/>
    </source>
</evidence>
<sequence length="330" mass="35395">MKAFDYVRATDVAHARQQAGQPDTRFLAGGTTLLDLMKCSVERPSRLVDVTHLQGLSEIDVASGQIDIGALAKMSQVAADVRIQQHAPVISEALWRAASPQLRNMASIGGNLMQRTRCTYFRDPTAYPQCNKRAPGSGCAALEGINRNHAVLGTSPDCIAIYPGDLAIALVAFDATILIGGATQRQVLADDFYRLPGTRPDIEHDLAPGEMIVGIQIPQSASLERSHYLKVRDRASYEFAAASAAVGIELEKDGRTLKAVRIAMGGVGTKPWRARAVEEALVGKVFDEDVIRKASTLAVEGAQAREHNGFKITLAPRVVARALMTVGGLA</sequence>
<dbReference type="Gene3D" id="3.30.43.10">
    <property type="entry name" value="Uridine Diphospho-n-acetylenolpyruvylglucosamine Reductase, domain 2"/>
    <property type="match status" value="1"/>
</dbReference>
<dbReference type="InterPro" id="IPR005107">
    <property type="entry name" value="CO_DH_flav_C"/>
</dbReference>
<feature type="domain" description="FAD-binding PCMH-type" evidence="2">
    <location>
        <begin position="1"/>
        <end position="222"/>
    </location>
</feature>
<dbReference type="InterPro" id="IPR051312">
    <property type="entry name" value="Diverse_Substr_Oxidored"/>
</dbReference>
<dbReference type="Pfam" id="PF03450">
    <property type="entry name" value="CO_deh_flav_C"/>
    <property type="match status" value="1"/>
</dbReference>
<dbReference type="SMART" id="SM01092">
    <property type="entry name" value="CO_deh_flav_C"/>
    <property type="match status" value="1"/>
</dbReference>
<evidence type="ECO:0000256" key="1">
    <source>
        <dbReference type="ARBA" id="ARBA00022827"/>
    </source>
</evidence>
<comment type="caution">
    <text evidence="3">The sequence shown here is derived from an EMBL/GenBank/DDBJ whole genome shotgun (WGS) entry which is preliminary data.</text>
</comment>
<dbReference type="InterPro" id="IPR002346">
    <property type="entry name" value="Mopterin_DH_FAD-bd"/>
</dbReference>
<dbReference type="Gene3D" id="3.30.390.50">
    <property type="entry name" value="CO dehydrogenase flavoprotein, C-terminal domain"/>
    <property type="match status" value="1"/>
</dbReference>
<dbReference type="EMBL" id="JACMYH010000001">
    <property type="protein sequence ID" value="MBC2677766.1"/>
    <property type="molecule type" value="Genomic_DNA"/>
</dbReference>
<accession>A0A7X1G3F3</accession>
<protein>
    <submittedName>
        <fullName evidence="3">Xanthine dehydrogenase family protein subunit M</fullName>
    </submittedName>
</protein>
<name>A0A7X1G3F3_9PSED</name>
<reference evidence="3 4" key="1">
    <citation type="submission" date="2020-08" db="EMBL/GenBank/DDBJ databases">
        <title>Pseudomonas sp. nov.</title>
        <authorList>
            <person name="Gieschler S."/>
            <person name="Fiedler G."/>
            <person name="Brinks E."/>
            <person name="Boehnlein C."/>
            <person name="Franz C.M.A.P."/>
            <person name="Kabisch J."/>
        </authorList>
    </citation>
    <scope>NUCLEOTIDE SEQUENCE [LARGE SCALE GENOMIC DNA]</scope>
    <source>
        <strain evidence="3 4">MBT-2</strain>
    </source>
</reference>
<keyword evidence="4" id="KW-1185">Reference proteome</keyword>
<dbReference type="GO" id="GO:0071949">
    <property type="term" value="F:FAD binding"/>
    <property type="evidence" value="ECO:0007669"/>
    <property type="project" value="InterPro"/>
</dbReference>
<dbReference type="InterPro" id="IPR016167">
    <property type="entry name" value="FAD-bd_PCMH_sub1"/>
</dbReference>
<proteinExistence type="predicted"/>
<gene>
    <name evidence="3" type="ORF">H7993_05100</name>
</gene>